<dbReference type="InterPro" id="IPR002347">
    <property type="entry name" value="SDR_fam"/>
</dbReference>
<evidence type="ECO:0000313" key="4">
    <source>
        <dbReference type="EMBL" id="KHL04606.1"/>
    </source>
</evidence>
<name>A0A0B2ARJ5_9MICC</name>
<dbReference type="PRINTS" id="PR00080">
    <property type="entry name" value="SDRFAMILY"/>
</dbReference>
<dbReference type="FunFam" id="3.40.50.720:FF:000084">
    <property type="entry name" value="Short-chain dehydrogenase reductase"/>
    <property type="match status" value="1"/>
</dbReference>
<dbReference type="Proteomes" id="UP000030982">
    <property type="component" value="Unassembled WGS sequence"/>
</dbReference>
<dbReference type="OrthoDB" id="9809287at2"/>
<reference evidence="4 5" key="1">
    <citation type="submission" date="2014-09" db="EMBL/GenBank/DDBJ databases">
        <title>Genome sequence of Sinomonas sp. MUSC 117.</title>
        <authorList>
            <person name="Lee L.-H."/>
        </authorList>
    </citation>
    <scope>NUCLEOTIDE SEQUENCE [LARGE SCALE GENOMIC DNA]</scope>
    <source>
        <strain evidence="4 5">MUSC 117</strain>
    </source>
</reference>
<dbReference type="InterPro" id="IPR020904">
    <property type="entry name" value="Sc_DH/Rdtase_CS"/>
</dbReference>
<keyword evidence="5" id="KW-1185">Reference proteome</keyword>
<gene>
    <name evidence="4" type="ORF">LK10_04440</name>
</gene>
<dbReference type="PANTHER" id="PTHR43477:SF1">
    <property type="entry name" value="DIHYDROANTICAPSIN 7-DEHYDROGENASE"/>
    <property type="match status" value="1"/>
</dbReference>
<dbReference type="PROSITE" id="PS00061">
    <property type="entry name" value="ADH_SHORT"/>
    <property type="match status" value="1"/>
</dbReference>
<accession>A0A0B2ARJ5</accession>
<dbReference type="Pfam" id="PF13561">
    <property type="entry name" value="adh_short_C2"/>
    <property type="match status" value="1"/>
</dbReference>
<dbReference type="AlphaFoldDB" id="A0A0B2ARJ5"/>
<proteinExistence type="inferred from homology"/>
<dbReference type="InterPro" id="IPR051122">
    <property type="entry name" value="SDR_DHRS6-like"/>
</dbReference>
<dbReference type="Gene3D" id="3.40.50.720">
    <property type="entry name" value="NAD(P)-binding Rossmann-like Domain"/>
    <property type="match status" value="1"/>
</dbReference>
<sequence length="245" mass="25810">MKADKTAVVTGAGGGIGSAVASRLAADGMHVFALDVRFADDAWKEDPNQERIEPIAVDLGDPLAIKAVFEQLAKRLNSLDALVNCVGIMRRGDALSITPQDWSDTFRVNVDGVYFTCREAIPLLAKAGSSAIANIASNWGLTPSRGHIAYSASKAAVVSLSKSLALDHGHQGIRVNAVCPGEILTPMVEQKLRDNGLTEEDLAKPIPIGRVGRPTDVAALMSYLVGPESTYMTGGAVEITGGLWS</sequence>
<dbReference type="EMBL" id="JTDL01000069">
    <property type="protein sequence ID" value="KHL04606.1"/>
    <property type="molecule type" value="Genomic_DNA"/>
</dbReference>
<dbReference type="STRING" id="1338436.LK10_04440"/>
<protein>
    <recommendedName>
        <fullName evidence="3">Ketoreductase domain-containing protein</fullName>
    </recommendedName>
</protein>
<dbReference type="GO" id="GO:0016491">
    <property type="term" value="F:oxidoreductase activity"/>
    <property type="evidence" value="ECO:0007669"/>
    <property type="project" value="UniProtKB-KW"/>
</dbReference>
<dbReference type="RefSeq" id="WP_043120492.1">
    <property type="nucleotide sequence ID" value="NZ_JTDL01000069.1"/>
</dbReference>
<comment type="similarity">
    <text evidence="1">Belongs to the short-chain dehydrogenases/reductases (SDR) family.</text>
</comment>
<evidence type="ECO:0000259" key="3">
    <source>
        <dbReference type="SMART" id="SM00822"/>
    </source>
</evidence>
<evidence type="ECO:0000256" key="2">
    <source>
        <dbReference type="ARBA" id="ARBA00023002"/>
    </source>
</evidence>
<organism evidence="4 5">
    <name type="scientific">Sinomonas humi</name>
    <dbReference type="NCBI Taxonomy" id="1338436"/>
    <lineage>
        <taxon>Bacteria</taxon>
        <taxon>Bacillati</taxon>
        <taxon>Actinomycetota</taxon>
        <taxon>Actinomycetes</taxon>
        <taxon>Micrococcales</taxon>
        <taxon>Micrococcaceae</taxon>
        <taxon>Sinomonas</taxon>
    </lineage>
</organism>
<dbReference type="CDD" id="cd05233">
    <property type="entry name" value="SDR_c"/>
    <property type="match status" value="1"/>
</dbReference>
<dbReference type="SMART" id="SM00822">
    <property type="entry name" value="PKS_KR"/>
    <property type="match status" value="1"/>
</dbReference>
<evidence type="ECO:0000256" key="1">
    <source>
        <dbReference type="ARBA" id="ARBA00006484"/>
    </source>
</evidence>
<comment type="caution">
    <text evidence="4">The sequence shown here is derived from an EMBL/GenBank/DDBJ whole genome shotgun (WGS) entry which is preliminary data.</text>
</comment>
<dbReference type="PRINTS" id="PR00081">
    <property type="entry name" value="GDHRDH"/>
</dbReference>
<dbReference type="InterPro" id="IPR057326">
    <property type="entry name" value="KR_dom"/>
</dbReference>
<keyword evidence="2" id="KW-0560">Oxidoreductase</keyword>
<evidence type="ECO:0000313" key="5">
    <source>
        <dbReference type="Proteomes" id="UP000030982"/>
    </source>
</evidence>
<feature type="domain" description="Ketoreductase" evidence="3">
    <location>
        <begin position="5"/>
        <end position="181"/>
    </location>
</feature>
<dbReference type="SUPFAM" id="SSF51735">
    <property type="entry name" value="NAD(P)-binding Rossmann-fold domains"/>
    <property type="match status" value="1"/>
</dbReference>
<dbReference type="InterPro" id="IPR036291">
    <property type="entry name" value="NAD(P)-bd_dom_sf"/>
</dbReference>
<dbReference type="PANTHER" id="PTHR43477">
    <property type="entry name" value="DIHYDROANTICAPSIN 7-DEHYDROGENASE"/>
    <property type="match status" value="1"/>
</dbReference>